<dbReference type="Proteomes" id="UP000663823">
    <property type="component" value="Unassembled WGS sequence"/>
</dbReference>
<feature type="non-terminal residue" evidence="3">
    <location>
        <position position="53"/>
    </location>
</feature>
<evidence type="ECO:0000313" key="4">
    <source>
        <dbReference type="Proteomes" id="UP000663823"/>
    </source>
</evidence>
<organism evidence="3 4">
    <name type="scientific">Rotaria sordida</name>
    <dbReference type="NCBI Taxonomy" id="392033"/>
    <lineage>
        <taxon>Eukaryota</taxon>
        <taxon>Metazoa</taxon>
        <taxon>Spiralia</taxon>
        <taxon>Gnathifera</taxon>
        <taxon>Rotifera</taxon>
        <taxon>Eurotatoria</taxon>
        <taxon>Bdelloidea</taxon>
        <taxon>Philodinida</taxon>
        <taxon>Philodinidae</taxon>
        <taxon>Rotaria</taxon>
    </lineage>
</organism>
<dbReference type="SUPFAM" id="SSF55909">
    <property type="entry name" value="Pentein"/>
    <property type="match status" value="1"/>
</dbReference>
<comment type="caution">
    <text evidence="3">The sequence shown here is derived from an EMBL/GenBank/DDBJ whole genome shotgun (WGS) entry which is preliminary data.</text>
</comment>
<reference evidence="3" key="1">
    <citation type="submission" date="2021-02" db="EMBL/GenBank/DDBJ databases">
        <authorList>
            <person name="Nowell W R."/>
        </authorList>
    </citation>
    <scope>NUCLEOTIDE SEQUENCE</scope>
</reference>
<proteinExistence type="predicted"/>
<dbReference type="AlphaFoldDB" id="A0A820JT94"/>
<evidence type="ECO:0000313" key="3">
    <source>
        <dbReference type="EMBL" id="CAF4330893.1"/>
    </source>
</evidence>
<dbReference type="PANTHER" id="PTHR10784">
    <property type="entry name" value="TRANSLATION INITIATION FACTOR 6"/>
    <property type="match status" value="1"/>
</dbReference>
<name>A0A820JT94_9BILA</name>
<gene>
    <name evidence="3" type="ORF">OTI717_LOCUS42959</name>
</gene>
<evidence type="ECO:0000256" key="1">
    <source>
        <dbReference type="ARBA" id="ARBA00022540"/>
    </source>
</evidence>
<dbReference type="GO" id="GO:0042256">
    <property type="term" value="P:cytosolic ribosome assembly"/>
    <property type="evidence" value="ECO:0007669"/>
    <property type="project" value="InterPro"/>
</dbReference>
<dbReference type="InterPro" id="IPR002769">
    <property type="entry name" value="eIF6"/>
</dbReference>
<keyword evidence="2" id="KW-0648">Protein biosynthesis</keyword>
<dbReference type="GO" id="GO:0043022">
    <property type="term" value="F:ribosome binding"/>
    <property type="evidence" value="ECO:0007669"/>
    <property type="project" value="InterPro"/>
</dbReference>
<dbReference type="Gene3D" id="3.75.10.10">
    <property type="entry name" value="L-arginine/glycine Amidinotransferase, Chain A"/>
    <property type="match status" value="1"/>
</dbReference>
<dbReference type="GO" id="GO:0003743">
    <property type="term" value="F:translation initiation factor activity"/>
    <property type="evidence" value="ECO:0007669"/>
    <property type="project" value="UniProtKB-KW"/>
</dbReference>
<dbReference type="EMBL" id="CAJOAX010056756">
    <property type="protein sequence ID" value="CAF4330893.1"/>
    <property type="molecule type" value="Genomic_DNA"/>
</dbReference>
<dbReference type="Pfam" id="PF01912">
    <property type="entry name" value="eIF-6"/>
    <property type="match status" value="1"/>
</dbReference>
<protein>
    <recommendedName>
        <fullName evidence="5">Eukaryotic translation initiation factor 6</fullName>
    </recommendedName>
</protein>
<evidence type="ECO:0008006" key="5">
    <source>
        <dbReference type="Google" id="ProtNLM"/>
    </source>
</evidence>
<keyword evidence="1" id="KW-0396">Initiation factor</keyword>
<evidence type="ECO:0000256" key="2">
    <source>
        <dbReference type="ARBA" id="ARBA00022917"/>
    </source>
</evidence>
<accession>A0A820JT94</accession>
<sequence length="53" mass="5797">MAVRTQFESSNDIGVFARLTNAYCLVGIGGSENFYSTFESELSDHIPVIHSSV</sequence>